<gene>
    <name evidence="1" type="ORF">CO057_04245</name>
</gene>
<evidence type="ECO:0000313" key="2">
    <source>
        <dbReference type="Proteomes" id="UP000230251"/>
    </source>
</evidence>
<name>A0A2M8EN71_9BACT</name>
<proteinExistence type="predicted"/>
<dbReference type="EMBL" id="PFSI01000064">
    <property type="protein sequence ID" value="PJC24179.1"/>
    <property type="molecule type" value="Genomic_DNA"/>
</dbReference>
<protein>
    <submittedName>
        <fullName evidence="1">Uncharacterized protein</fullName>
    </submittedName>
</protein>
<comment type="caution">
    <text evidence="1">The sequence shown here is derived from an EMBL/GenBank/DDBJ whole genome shotgun (WGS) entry which is preliminary data.</text>
</comment>
<dbReference type="AlphaFoldDB" id="A0A2M8EN71"/>
<accession>A0A2M8EN71</accession>
<sequence>MNEDTEFDVTPVDEVIQNIETMIGQLDVAEPSSEAVAEIRDLITQTANQLGNIDGDEDAVNAGSDDRLAELKEKLDEICPN</sequence>
<organism evidence="1 2">
    <name type="scientific">Candidatus Uhrbacteria bacterium CG_4_9_14_0_2_um_filter_41_50</name>
    <dbReference type="NCBI Taxonomy" id="1975031"/>
    <lineage>
        <taxon>Bacteria</taxon>
        <taxon>Candidatus Uhriibacteriota</taxon>
    </lineage>
</organism>
<dbReference type="Proteomes" id="UP000230251">
    <property type="component" value="Unassembled WGS sequence"/>
</dbReference>
<reference evidence="2" key="1">
    <citation type="submission" date="2017-09" db="EMBL/GenBank/DDBJ databases">
        <title>Depth-based differentiation of microbial function through sediment-hosted aquifers and enrichment of novel symbionts in the deep terrestrial subsurface.</title>
        <authorList>
            <person name="Probst A.J."/>
            <person name="Ladd B."/>
            <person name="Jarett J.K."/>
            <person name="Geller-Mcgrath D.E."/>
            <person name="Sieber C.M.K."/>
            <person name="Emerson J.B."/>
            <person name="Anantharaman K."/>
            <person name="Thomas B.C."/>
            <person name="Malmstrom R."/>
            <person name="Stieglmeier M."/>
            <person name="Klingl A."/>
            <person name="Woyke T."/>
            <person name="Ryan C.M."/>
            <person name="Banfield J.F."/>
        </authorList>
    </citation>
    <scope>NUCLEOTIDE SEQUENCE [LARGE SCALE GENOMIC DNA]</scope>
</reference>
<evidence type="ECO:0000313" key="1">
    <source>
        <dbReference type="EMBL" id="PJC24179.1"/>
    </source>
</evidence>